<dbReference type="InterPro" id="IPR000086">
    <property type="entry name" value="NUDIX_hydrolase_dom"/>
</dbReference>
<protein>
    <submittedName>
        <fullName evidence="8">ADP-ribose pyrophosphatase YjhB, NUDIX family</fullName>
    </submittedName>
</protein>
<evidence type="ECO:0000256" key="1">
    <source>
        <dbReference type="ARBA" id="ARBA00001946"/>
    </source>
</evidence>
<dbReference type="Proteomes" id="UP000198282">
    <property type="component" value="Unassembled WGS sequence"/>
</dbReference>
<dbReference type="EMBL" id="FZOD01000001">
    <property type="protein sequence ID" value="SNR92591.1"/>
    <property type="molecule type" value="Genomic_DNA"/>
</dbReference>
<dbReference type="GO" id="GO:0016787">
    <property type="term" value="F:hydrolase activity"/>
    <property type="evidence" value="ECO:0007669"/>
    <property type="project" value="UniProtKB-KW"/>
</dbReference>
<dbReference type="RefSeq" id="WP_218825058.1">
    <property type="nucleotide sequence ID" value="NZ_FZOD01000001.1"/>
</dbReference>
<dbReference type="InterPro" id="IPR020476">
    <property type="entry name" value="Nudix_hydrolase"/>
</dbReference>
<sequence length="180" mass="19939">MTIPVPRPTARILLTDSLDRLLLFQGRGEGERRATLAWFTPGGGVAAGESLPVAASRELREETGLVVPPEDLGPVVAVTTGHWRGDKTLYLATDSFFFLRVDSAEIDTSGQEEFERAMMVSHRWWTLPELRTTSERVTPFNLADLMRRLLGGDIPEEPVTLPWHGERYTSPEADAPSPSP</sequence>
<dbReference type="Pfam" id="PF00293">
    <property type="entry name" value="NUDIX"/>
    <property type="match status" value="1"/>
</dbReference>
<organism evidence="8 9">
    <name type="scientific">Streptosporangium subroseum</name>
    <dbReference type="NCBI Taxonomy" id="106412"/>
    <lineage>
        <taxon>Bacteria</taxon>
        <taxon>Bacillati</taxon>
        <taxon>Actinomycetota</taxon>
        <taxon>Actinomycetes</taxon>
        <taxon>Streptosporangiales</taxon>
        <taxon>Streptosporangiaceae</taxon>
        <taxon>Streptosporangium</taxon>
    </lineage>
</organism>
<gene>
    <name evidence="8" type="ORF">SAMN05216276_1001252</name>
</gene>
<keyword evidence="3 5" id="KW-0378">Hydrolase</keyword>
<dbReference type="PANTHER" id="PTHR43046">
    <property type="entry name" value="GDP-MANNOSE MANNOSYL HYDROLASE"/>
    <property type="match status" value="1"/>
</dbReference>
<dbReference type="SUPFAM" id="SSF55811">
    <property type="entry name" value="Nudix"/>
    <property type="match status" value="1"/>
</dbReference>
<evidence type="ECO:0000313" key="9">
    <source>
        <dbReference type="Proteomes" id="UP000198282"/>
    </source>
</evidence>
<reference evidence="8 9" key="1">
    <citation type="submission" date="2017-06" db="EMBL/GenBank/DDBJ databases">
        <authorList>
            <person name="Kim H.J."/>
            <person name="Triplett B.A."/>
        </authorList>
    </citation>
    <scope>NUCLEOTIDE SEQUENCE [LARGE SCALE GENOMIC DNA]</scope>
    <source>
        <strain evidence="8 9">CGMCC 4.2132</strain>
    </source>
</reference>
<evidence type="ECO:0000256" key="2">
    <source>
        <dbReference type="ARBA" id="ARBA00005582"/>
    </source>
</evidence>
<dbReference type="PROSITE" id="PS00893">
    <property type="entry name" value="NUDIX_BOX"/>
    <property type="match status" value="1"/>
</dbReference>
<dbReference type="Gene3D" id="3.90.79.10">
    <property type="entry name" value="Nucleoside Triphosphate Pyrophosphohydrolase"/>
    <property type="match status" value="1"/>
</dbReference>
<keyword evidence="9" id="KW-1185">Reference proteome</keyword>
<feature type="region of interest" description="Disordered" evidence="6">
    <location>
        <begin position="160"/>
        <end position="180"/>
    </location>
</feature>
<proteinExistence type="inferred from homology"/>
<dbReference type="PRINTS" id="PR00502">
    <property type="entry name" value="NUDIXFAMILY"/>
</dbReference>
<comment type="similarity">
    <text evidence="2 5">Belongs to the Nudix hydrolase family.</text>
</comment>
<evidence type="ECO:0000259" key="7">
    <source>
        <dbReference type="PROSITE" id="PS51462"/>
    </source>
</evidence>
<dbReference type="AlphaFoldDB" id="A0A239AB75"/>
<evidence type="ECO:0000256" key="6">
    <source>
        <dbReference type="SAM" id="MobiDB-lite"/>
    </source>
</evidence>
<dbReference type="InterPro" id="IPR015797">
    <property type="entry name" value="NUDIX_hydrolase-like_dom_sf"/>
</dbReference>
<evidence type="ECO:0000256" key="5">
    <source>
        <dbReference type="RuleBase" id="RU003476"/>
    </source>
</evidence>
<accession>A0A239AB75</accession>
<feature type="domain" description="Nudix hydrolase" evidence="7">
    <location>
        <begin position="4"/>
        <end position="150"/>
    </location>
</feature>
<keyword evidence="4" id="KW-0460">Magnesium</keyword>
<evidence type="ECO:0000313" key="8">
    <source>
        <dbReference type="EMBL" id="SNR92591.1"/>
    </source>
</evidence>
<evidence type="ECO:0000256" key="4">
    <source>
        <dbReference type="ARBA" id="ARBA00022842"/>
    </source>
</evidence>
<evidence type="ECO:0000256" key="3">
    <source>
        <dbReference type="ARBA" id="ARBA00022801"/>
    </source>
</evidence>
<name>A0A239AB75_9ACTN</name>
<dbReference type="InterPro" id="IPR020084">
    <property type="entry name" value="NUDIX_hydrolase_CS"/>
</dbReference>
<dbReference type="CDD" id="cd04685">
    <property type="entry name" value="NUDIX_Hydrolase"/>
    <property type="match status" value="1"/>
</dbReference>
<dbReference type="PANTHER" id="PTHR43046:SF12">
    <property type="entry name" value="GDP-MANNOSE MANNOSYL HYDROLASE"/>
    <property type="match status" value="1"/>
</dbReference>
<dbReference type="PROSITE" id="PS51462">
    <property type="entry name" value="NUDIX"/>
    <property type="match status" value="1"/>
</dbReference>
<comment type="cofactor">
    <cofactor evidence="1">
        <name>Mg(2+)</name>
        <dbReference type="ChEBI" id="CHEBI:18420"/>
    </cofactor>
</comment>